<keyword evidence="3" id="KW-1185">Reference proteome</keyword>
<dbReference type="SUPFAM" id="SSF53850">
    <property type="entry name" value="Periplasmic binding protein-like II"/>
    <property type="match status" value="1"/>
</dbReference>
<evidence type="ECO:0000256" key="1">
    <source>
        <dbReference type="SAM" id="SignalP"/>
    </source>
</evidence>
<evidence type="ECO:0008006" key="4">
    <source>
        <dbReference type="Google" id="ProtNLM"/>
    </source>
</evidence>
<comment type="caution">
    <text evidence="2">The sequence shown here is derived from an EMBL/GenBank/DDBJ whole genome shotgun (WGS) entry which is preliminary data.</text>
</comment>
<gene>
    <name evidence="2" type="ORF">J0A66_15150</name>
</gene>
<dbReference type="AlphaFoldDB" id="A0A939DQW0"/>
<name>A0A939DQW0_9ALTE</name>
<dbReference type="EMBL" id="JAFKCV010000009">
    <property type="protein sequence ID" value="MBN7826570.1"/>
    <property type="molecule type" value="Genomic_DNA"/>
</dbReference>
<accession>A0A939DQW0</accession>
<proteinExistence type="predicted"/>
<evidence type="ECO:0000313" key="3">
    <source>
        <dbReference type="Proteomes" id="UP000664654"/>
    </source>
</evidence>
<keyword evidence="1" id="KW-0732">Signal</keyword>
<feature type="chain" id="PRO_5037289854" description="Solute-binding protein family 3/N-terminal domain-containing protein" evidence="1">
    <location>
        <begin position="30"/>
        <end position="274"/>
    </location>
</feature>
<dbReference type="Proteomes" id="UP000664654">
    <property type="component" value="Unassembled WGS sequence"/>
</dbReference>
<reference evidence="2" key="1">
    <citation type="submission" date="2021-03" db="EMBL/GenBank/DDBJ databases">
        <title>novel species isolated from a fishpond in China.</title>
        <authorList>
            <person name="Lu H."/>
            <person name="Cai Z."/>
        </authorList>
    </citation>
    <scope>NUCLEOTIDE SEQUENCE</scope>
    <source>
        <strain evidence="2">JCM 30855</strain>
    </source>
</reference>
<sequence>MNCRLAAMQMSVIRCLLMCLLICPPLLQAEEVPVKKTFIVGVEALRFYPFFDFSPEMEDKGLLIRILDDFAASRGIQFEYVSVPIKRFQNWLDDEKVDFRLPDHPSWWVSKQGNVLYSDDIVTLPLSAVVLAGNENKLLEDFKRVGTLYGFTPSWYWQEAIDAGTIAFEQDNSLSVLIRLLYAKELDGLDLDLMAVRHQARELGYDTQSLVYSKTTPSQASIGYRLSTVRHPQELAAFNLYLQQNRQKIAALLQAYALADADRTKLIMAPQKRH</sequence>
<evidence type="ECO:0000313" key="2">
    <source>
        <dbReference type="EMBL" id="MBN7826570.1"/>
    </source>
</evidence>
<organism evidence="2 3">
    <name type="scientific">Bowmanella dokdonensis</name>
    <dbReference type="NCBI Taxonomy" id="751969"/>
    <lineage>
        <taxon>Bacteria</taxon>
        <taxon>Pseudomonadati</taxon>
        <taxon>Pseudomonadota</taxon>
        <taxon>Gammaproteobacteria</taxon>
        <taxon>Alteromonadales</taxon>
        <taxon>Alteromonadaceae</taxon>
        <taxon>Bowmanella</taxon>
    </lineage>
</organism>
<dbReference type="RefSeq" id="WP_206574684.1">
    <property type="nucleotide sequence ID" value="NZ_JAFKCV010000009.1"/>
</dbReference>
<dbReference type="Gene3D" id="3.40.190.10">
    <property type="entry name" value="Periplasmic binding protein-like II"/>
    <property type="match status" value="2"/>
</dbReference>
<feature type="signal peptide" evidence="1">
    <location>
        <begin position="1"/>
        <end position="29"/>
    </location>
</feature>
<protein>
    <recommendedName>
        <fullName evidence="4">Solute-binding protein family 3/N-terminal domain-containing protein</fullName>
    </recommendedName>
</protein>